<dbReference type="KEGG" id="vg:26636986"/>
<dbReference type="InterPro" id="IPR029051">
    <property type="entry name" value="DUF4352"/>
</dbReference>
<dbReference type="EMBL" id="KT755656">
    <property type="protein sequence ID" value="ALH46401.1"/>
    <property type="molecule type" value="Genomic_DNA"/>
</dbReference>
<proteinExistence type="predicted"/>
<reference evidence="3 4" key="1">
    <citation type="journal article" date="2016" name="Genome Announc.">
        <title>Paenibacillus larvae Phage Tripp Genome Has 378-Base-Pair Terminal Repeats.</title>
        <authorList>
            <person name="Abraham J."/>
            <person name="Bousquet A.C."/>
            <person name="Bruff E."/>
            <person name="Carson N."/>
            <person name="Clark A."/>
            <person name="Connell A."/>
            <person name="Davis Z."/>
            <person name="Dums J."/>
            <person name="Everington C."/>
            <person name="Groth A."/>
            <person name="Hawes N."/>
            <person name="McArthur N."/>
            <person name="McKenney C."/>
            <person name="Oufkir A."/>
            <person name="Pearce B."/>
            <person name="Rampal S."/>
            <person name="Rozier H."/>
            <person name="Schaff J."/>
            <person name="Slehria T."/>
            <person name="Carson S."/>
            <person name="Miller E.S."/>
        </authorList>
    </citation>
    <scope>NUCLEOTIDE SEQUENCE [LARGE SCALE GENOMIC DNA]</scope>
</reference>
<evidence type="ECO:0000256" key="1">
    <source>
        <dbReference type="ARBA" id="ARBA00022729"/>
    </source>
</evidence>
<dbReference type="InterPro" id="IPR029050">
    <property type="entry name" value="Immunoprotect_excell_Ig-like"/>
</dbReference>
<evidence type="ECO:0000259" key="2">
    <source>
        <dbReference type="Pfam" id="PF11611"/>
    </source>
</evidence>
<evidence type="ECO:0000313" key="3">
    <source>
        <dbReference type="EMBL" id="ALH46401.1"/>
    </source>
</evidence>
<sequence>MTLKNFSTKLHAIQPLIQYEIMEGEYPYKSALSATDGFTKYVINPNETIEGSLVFVVPKNLHKYTLIFKPDPSENDSLVKFKL</sequence>
<dbReference type="GeneID" id="26636986"/>
<accession>A0A0N7GFE7</accession>
<feature type="domain" description="DUF4352" evidence="2">
    <location>
        <begin position="2"/>
        <end position="73"/>
    </location>
</feature>
<name>A0A0N7GFE7_9CAUD</name>
<gene>
    <name evidence="3" type="ORF">TRIPP_28</name>
</gene>
<dbReference type="Proteomes" id="UP000204254">
    <property type="component" value="Segment"/>
</dbReference>
<dbReference type="RefSeq" id="YP_009210548.1">
    <property type="nucleotide sequence ID" value="NC_028930.1"/>
</dbReference>
<keyword evidence="1" id="KW-0732">Signal</keyword>
<keyword evidence="4" id="KW-1185">Reference proteome</keyword>
<dbReference type="Gene3D" id="2.60.40.1240">
    <property type="match status" value="1"/>
</dbReference>
<organism evidence="3 4">
    <name type="scientific">Paenibacillus phage Tripp</name>
    <dbReference type="NCBI Taxonomy" id="1718161"/>
    <lineage>
        <taxon>Viruses</taxon>
        <taxon>Duplodnaviria</taxon>
        <taxon>Heunggongvirae</taxon>
        <taxon>Uroviricota</taxon>
        <taxon>Caudoviricetes</taxon>
        <taxon>Halcyonevirus</taxon>
        <taxon>Halcyonevirus tripp</taxon>
    </lineage>
</organism>
<protein>
    <recommendedName>
        <fullName evidence="2">DUF4352 domain-containing protein</fullName>
    </recommendedName>
</protein>
<evidence type="ECO:0000313" key="4">
    <source>
        <dbReference type="Proteomes" id="UP000204254"/>
    </source>
</evidence>
<dbReference type="Pfam" id="PF11611">
    <property type="entry name" value="DUF4352"/>
    <property type="match status" value="1"/>
</dbReference>